<organism evidence="2 3">
    <name type="scientific">Brachybacterium huguangmaarense</name>
    <dbReference type="NCBI Taxonomy" id="1652028"/>
    <lineage>
        <taxon>Bacteria</taxon>
        <taxon>Bacillati</taxon>
        <taxon>Actinomycetota</taxon>
        <taxon>Actinomycetes</taxon>
        <taxon>Micrococcales</taxon>
        <taxon>Dermabacteraceae</taxon>
        <taxon>Brachybacterium</taxon>
    </lineage>
</organism>
<evidence type="ECO:0000313" key="3">
    <source>
        <dbReference type="Proteomes" id="UP001164305"/>
    </source>
</evidence>
<dbReference type="RefSeq" id="WP_263593544.1">
    <property type="nucleotide sequence ID" value="NZ_CP107020.1"/>
</dbReference>
<name>A0ABY6G0G7_9MICO</name>
<dbReference type="EMBL" id="CP107020">
    <property type="protein sequence ID" value="UYG16331.1"/>
    <property type="molecule type" value="Genomic_DNA"/>
</dbReference>
<dbReference type="PANTHER" id="PTHR20935">
    <property type="entry name" value="PHOSPHOGLYCERATE MUTASE-RELATED"/>
    <property type="match status" value="1"/>
</dbReference>
<proteinExistence type="predicted"/>
<dbReference type="InterPro" id="IPR051021">
    <property type="entry name" value="Mito_Ser/Thr_phosphatase"/>
</dbReference>
<accession>A0ABY6G0G7</accession>
<keyword evidence="3" id="KW-1185">Reference proteome</keyword>
<dbReference type="InterPro" id="IPR013078">
    <property type="entry name" value="His_Pase_superF_clade-1"/>
</dbReference>
<dbReference type="Gene3D" id="3.40.50.1240">
    <property type="entry name" value="Phosphoglycerate mutase-like"/>
    <property type="match status" value="1"/>
</dbReference>
<keyword evidence="1" id="KW-0378">Hydrolase</keyword>
<dbReference type="SMART" id="SM00855">
    <property type="entry name" value="PGAM"/>
    <property type="match status" value="1"/>
</dbReference>
<protein>
    <submittedName>
        <fullName evidence="2">Histidine phosphatase family protein</fullName>
    </submittedName>
</protein>
<dbReference type="Proteomes" id="UP001164305">
    <property type="component" value="Chromosome"/>
</dbReference>
<sequence length="173" mass="18356">MTSSDPDSRILLLMRHGKAESAGEQDFDRDLTARGHQQARLIGDYLESQGVRPSRVFVSSAARTRETWQSVAAAMPGFDGEVTFADELYHGGPPEVVDLLRGVDDDRVVMVVGHEPTMSVLGHLLADGDSDPGAAAQARIGLPTGSMCVLSGPLDSWSALGEDALALLTVVRG</sequence>
<dbReference type="PANTHER" id="PTHR20935:SF1">
    <property type="entry name" value="SLL1549 PROTEIN"/>
    <property type="match status" value="1"/>
</dbReference>
<dbReference type="CDD" id="cd07067">
    <property type="entry name" value="HP_PGM_like"/>
    <property type="match status" value="1"/>
</dbReference>
<reference evidence="2" key="1">
    <citation type="submission" date="2022-10" db="EMBL/GenBank/DDBJ databases">
        <title>Whole-Genome Sequencing of Brachybacterium huguangmaarense BRM-3, Isolated from Betula schmidtii.</title>
        <authorList>
            <person name="Haam D."/>
        </authorList>
    </citation>
    <scope>NUCLEOTIDE SEQUENCE</scope>
    <source>
        <strain evidence="2">BRM-3</strain>
    </source>
</reference>
<dbReference type="SUPFAM" id="SSF53254">
    <property type="entry name" value="Phosphoglycerate mutase-like"/>
    <property type="match status" value="1"/>
</dbReference>
<evidence type="ECO:0000313" key="2">
    <source>
        <dbReference type="EMBL" id="UYG16331.1"/>
    </source>
</evidence>
<evidence type="ECO:0000256" key="1">
    <source>
        <dbReference type="ARBA" id="ARBA00022801"/>
    </source>
</evidence>
<gene>
    <name evidence="2" type="ORF">BRM3_12040</name>
</gene>
<dbReference type="InterPro" id="IPR029033">
    <property type="entry name" value="His_PPase_superfam"/>
</dbReference>
<dbReference type="Pfam" id="PF00300">
    <property type="entry name" value="His_Phos_1"/>
    <property type="match status" value="1"/>
</dbReference>